<dbReference type="OrthoDB" id="7435940at2759"/>
<sequence>MEDRFIGDTTSKKGHISEEEIQDLFYVTEVKDVKGLSTMIEVSKCSLGIHYLLEEEYLDVNGDALNEEVFNGLKTVENELQAIWMGDGRDLVHSTSEASGELTTLFMNTASNLSMQNILQSTSKETRMRRKVLKKCAVEDDSEWISN</sequence>
<name>A0A9P0DQZ3_PHACE</name>
<organism evidence="1 2">
    <name type="scientific">Phaedon cochleariae</name>
    <name type="common">Mustard beetle</name>
    <dbReference type="NCBI Taxonomy" id="80249"/>
    <lineage>
        <taxon>Eukaryota</taxon>
        <taxon>Metazoa</taxon>
        <taxon>Ecdysozoa</taxon>
        <taxon>Arthropoda</taxon>
        <taxon>Hexapoda</taxon>
        <taxon>Insecta</taxon>
        <taxon>Pterygota</taxon>
        <taxon>Neoptera</taxon>
        <taxon>Endopterygota</taxon>
        <taxon>Coleoptera</taxon>
        <taxon>Polyphaga</taxon>
        <taxon>Cucujiformia</taxon>
        <taxon>Chrysomeloidea</taxon>
        <taxon>Chrysomelidae</taxon>
        <taxon>Chrysomelinae</taxon>
        <taxon>Chrysomelini</taxon>
        <taxon>Phaedon</taxon>
    </lineage>
</organism>
<dbReference type="AlphaFoldDB" id="A0A9P0DQZ3"/>
<keyword evidence="2" id="KW-1185">Reference proteome</keyword>
<evidence type="ECO:0000313" key="2">
    <source>
        <dbReference type="Proteomes" id="UP001153737"/>
    </source>
</evidence>
<accession>A0A9P0DQZ3</accession>
<reference evidence="1" key="1">
    <citation type="submission" date="2022-01" db="EMBL/GenBank/DDBJ databases">
        <authorList>
            <person name="King R."/>
        </authorList>
    </citation>
    <scope>NUCLEOTIDE SEQUENCE</scope>
</reference>
<dbReference type="Proteomes" id="UP001153737">
    <property type="component" value="Chromosome 5"/>
</dbReference>
<dbReference type="EMBL" id="OU896711">
    <property type="protein sequence ID" value="CAH1170934.1"/>
    <property type="molecule type" value="Genomic_DNA"/>
</dbReference>
<evidence type="ECO:0000313" key="1">
    <source>
        <dbReference type="EMBL" id="CAH1170934.1"/>
    </source>
</evidence>
<reference evidence="1" key="2">
    <citation type="submission" date="2022-10" db="EMBL/GenBank/DDBJ databases">
        <authorList>
            <consortium name="ENA_rothamsted_submissions"/>
            <consortium name="culmorum"/>
            <person name="King R."/>
        </authorList>
    </citation>
    <scope>NUCLEOTIDE SEQUENCE</scope>
</reference>
<gene>
    <name evidence="1" type="ORF">PHAECO_LOCUS9040</name>
</gene>
<protein>
    <submittedName>
        <fullName evidence="1">Uncharacterized protein</fullName>
    </submittedName>
</protein>
<proteinExistence type="predicted"/>